<dbReference type="OrthoDB" id="4377018at2"/>
<evidence type="ECO:0000313" key="2">
    <source>
        <dbReference type="EMBL" id="ABW18624.1"/>
    </source>
</evidence>
<accession>A8MGT0</accession>
<name>A8MGT0_ALKOO</name>
<evidence type="ECO:0000313" key="3">
    <source>
        <dbReference type="Proteomes" id="UP000000269"/>
    </source>
</evidence>
<organism evidence="2 3">
    <name type="scientific">Alkaliphilus oremlandii (strain OhILAs)</name>
    <name type="common">Clostridium oremlandii (strain OhILAs)</name>
    <dbReference type="NCBI Taxonomy" id="350688"/>
    <lineage>
        <taxon>Bacteria</taxon>
        <taxon>Bacillati</taxon>
        <taxon>Bacillota</taxon>
        <taxon>Clostridia</taxon>
        <taxon>Peptostreptococcales</taxon>
        <taxon>Natronincolaceae</taxon>
        <taxon>Alkaliphilus</taxon>
    </lineage>
</organism>
<feature type="domain" description="DZANK-type" evidence="1">
    <location>
        <begin position="34"/>
        <end position="77"/>
    </location>
</feature>
<dbReference type="STRING" id="350688.Clos_1077"/>
<keyword evidence="3" id="KW-1185">Reference proteome</keyword>
<dbReference type="HOGENOM" id="CLU_2535181_0_0_9"/>
<reference evidence="3" key="1">
    <citation type="submission" date="2007-10" db="EMBL/GenBank/DDBJ databases">
        <title>Complete genome of Alkaliphilus oremlandii OhILAs.</title>
        <authorList>
            <person name="Copeland A."/>
            <person name="Lucas S."/>
            <person name="Lapidus A."/>
            <person name="Barry K."/>
            <person name="Detter J.C."/>
            <person name="Glavina del Rio T."/>
            <person name="Hammon N."/>
            <person name="Israni S."/>
            <person name="Dalin E."/>
            <person name="Tice H."/>
            <person name="Pitluck S."/>
            <person name="Chain P."/>
            <person name="Malfatti S."/>
            <person name="Shin M."/>
            <person name="Vergez L."/>
            <person name="Schmutz J."/>
            <person name="Larimer F."/>
            <person name="Land M."/>
            <person name="Hauser L."/>
            <person name="Kyrpides N."/>
            <person name="Mikhailova N."/>
            <person name="Stolz J.F."/>
            <person name="Dawson A."/>
            <person name="Fisher E."/>
            <person name="Crable B."/>
            <person name="Perera E."/>
            <person name="Lisak J."/>
            <person name="Ranganathan M."/>
            <person name="Basu P."/>
            <person name="Richardson P."/>
        </authorList>
    </citation>
    <scope>NUCLEOTIDE SEQUENCE [LARGE SCALE GENOMIC DNA]</scope>
    <source>
        <strain evidence="3">OhILAs</strain>
    </source>
</reference>
<sequence length="83" mass="9811">MPTIVCITLFLIMYFFLRDDNKDISYEQPECIACSGCGEKVSITYDYCPNCKEKLKEECNHCKKMININWRYCPYCGTTKENR</sequence>
<dbReference type="KEGG" id="aoe:Clos_1077"/>
<dbReference type="EMBL" id="CP000853">
    <property type="protein sequence ID" value="ABW18624.1"/>
    <property type="molecule type" value="Genomic_DNA"/>
</dbReference>
<dbReference type="AlphaFoldDB" id="A8MGT0"/>
<gene>
    <name evidence="2" type="ordered locus">Clos_1077</name>
</gene>
<dbReference type="Proteomes" id="UP000000269">
    <property type="component" value="Chromosome"/>
</dbReference>
<dbReference type="RefSeq" id="WP_012158936.1">
    <property type="nucleotide sequence ID" value="NC_009922.1"/>
</dbReference>
<dbReference type="Pfam" id="PF12773">
    <property type="entry name" value="DZR"/>
    <property type="match status" value="1"/>
</dbReference>
<proteinExistence type="predicted"/>
<dbReference type="InterPro" id="IPR025874">
    <property type="entry name" value="DZR"/>
</dbReference>
<evidence type="ECO:0000259" key="1">
    <source>
        <dbReference type="Pfam" id="PF12773"/>
    </source>
</evidence>
<protein>
    <recommendedName>
        <fullName evidence="1">DZANK-type domain-containing protein</fullName>
    </recommendedName>
</protein>